<evidence type="ECO:0008006" key="3">
    <source>
        <dbReference type="Google" id="ProtNLM"/>
    </source>
</evidence>
<protein>
    <recommendedName>
        <fullName evidence="3">Tetratricopeptide repeat protein</fullName>
    </recommendedName>
</protein>
<comment type="caution">
    <text evidence="1">The sequence shown here is derived from an EMBL/GenBank/DDBJ whole genome shotgun (WGS) entry which is preliminary data.</text>
</comment>
<reference evidence="1 2" key="1">
    <citation type="submission" date="2019-07" db="EMBL/GenBank/DDBJ databases">
        <title>Whole genome shotgun sequence of Vibrio sagamiensis NBRC 104589.</title>
        <authorList>
            <person name="Hosoyama A."/>
            <person name="Uohara A."/>
            <person name="Ohji S."/>
            <person name="Ichikawa N."/>
        </authorList>
    </citation>
    <scope>NUCLEOTIDE SEQUENCE [LARGE SCALE GENOMIC DNA]</scope>
    <source>
        <strain evidence="1 2">NBRC 104589</strain>
    </source>
</reference>
<evidence type="ECO:0000313" key="1">
    <source>
        <dbReference type="EMBL" id="GEM74960.1"/>
    </source>
</evidence>
<evidence type="ECO:0000313" key="2">
    <source>
        <dbReference type="Proteomes" id="UP000321922"/>
    </source>
</evidence>
<dbReference type="RefSeq" id="WP_039983478.1">
    <property type="nucleotide sequence ID" value="NZ_BAOJ01000208.1"/>
</dbReference>
<organism evidence="1 2">
    <name type="scientific">Vibrio sagamiensis NBRC 104589</name>
    <dbReference type="NCBI Taxonomy" id="1219064"/>
    <lineage>
        <taxon>Bacteria</taxon>
        <taxon>Pseudomonadati</taxon>
        <taxon>Pseudomonadota</taxon>
        <taxon>Gammaproteobacteria</taxon>
        <taxon>Vibrionales</taxon>
        <taxon>Vibrionaceae</taxon>
        <taxon>Vibrio</taxon>
    </lineage>
</organism>
<sequence length="161" mass="18580">MDLQKCWVGYLEAEQFLEQGHWSEAQRLYEQVLIHLPSHIYNALNNDTLKPCQFGCLIRGFTDAATSQSEILNKLGQYQKVFDLLNQSYALLQFISVESTQIVQDTKLILDDSCNKLLSHIDAFCNTQKNAQWIIEFKHILKAHHHFSVLKDHGGVFACFH</sequence>
<name>A0A511QCD8_9VIBR</name>
<dbReference type="Proteomes" id="UP000321922">
    <property type="component" value="Unassembled WGS sequence"/>
</dbReference>
<accession>A0A511QCD8</accession>
<dbReference type="EMBL" id="BJXJ01000008">
    <property type="protein sequence ID" value="GEM74960.1"/>
    <property type="molecule type" value="Genomic_DNA"/>
</dbReference>
<gene>
    <name evidence="1" type="ORF">VSA01S_10720</name>
</gene>
<keyword evidence="2" id="KW-1185">Reference proteome</keyword>
<dbReference type="OrthoDB" id="5899368at2"/>
<dbReference type="AlphaFoldDB" id="A0A511QCD8"/>
<proteinExistence type="predicted"/>